<comment type="caution">
    <text evidence="3">The sequence shown here is derived from an EMBL/GenBank/DDBJ whole genome shotgun (WGS) entry which is preliminary data.</text>
</comment>
<reference evidence="3 4" key="1">
    <citation type="submission" date="2020-07" db="EMBL/GenBank/DDBJ databases">
        <title>Trichoderma asperellum IC-1 whole genome shotgun sequence.</title>
        <authorList>
            <person name="Kanamasa S."/>
            <person name="Takahashi H."/>
        </authorList>
    </citation>
    <scope>NUCLEOTIDE SEQUENCE [LARGE SCALE GENOMIC DNA]</scope>
    <source>
        <strain evidence="3 4">IC-1</strain>
    </source>
</reference>
<dbReference type="Proteomes" id="UP000517252">
    <property type="component" value="Unassembled WGS sequence"/>
</dbReference>
<evidence type="ECO:0000256" key="2">
    <source>
        <dbReference type="SAM" id="Phobius"/>
    </source>
</evidence>
<evidence type="ECO:0000313" key="4">
    <source>
        <dbReference type="Proteomes" id="UP000517252"/>
    </source>
</evidence>
<evidence type="ECO:0000256" key="1">
    <source>
        <dbReference type="SAM" id="MobiDB-lite"/>
    </source>
</evidence>
<name>A0A6V8R656_TRIAP</name>
<dbReference type="AlphaFoldDB" id="A0A6V8R656"/>
<keyword evidence="2" id="KW-1133">Transmembrane helix</keyword>
<gene>
    <name evidence="3" type="ORF">TASIC1_0013026200</name>
</gene>
<feature type="transmembrane region" description="Helical" evidence="2">
    <location>
        <begin position="12"/>
        <end position="30"/>
    </location>
</feature>
<protein>
    <submittedName>
        <fullName evidence="3">Uncharacterized protein</fullName>
    </submittedName>
</protein>
<evidence type="ECO:0000313" key="3">
    <source>
        <dbReference type="EMBL" id="GFP59566.1"/>
    </source>
</evidence>
<organism evidence="3 4">
    <name type="scientific">Trichoderma asperellum</name>
    <name type="common">Filamentous fungus</name>
    <dbReference type="NCBI Taxonomy" id="101201"/>
    <lineage>
        <taxon>Eukaryota</taxon>
        <taxon>Fungi</taxon>
        <taxon>Dikarya</taxon>
        <taxon>Ascomycota</taxon>
        <taxon>Pezizomycotina</taxon>
        <taxon>Sordariomycetes</taxon>
        <taxon>Hypocreomycetidae</taxon>
        <taxon>Hypocreales</taxon>
        <taxon>Hypocreaceae</taxon>
        <taxon>Trichoderma</taxon>
    </lineage>
</organism>
<dbReference type="EMBL" id="BLZH01000013">
    <property type="protein sequence ID" value="GFP59566.1"/>
    <property type="molecule type" value="Genomic_DNA"/>
</dbReference>
<dbReference type="OrthoDB" id="5593235at2759"/>
<keyword evidence="2" id="KW-0812">Transmembrane</keyword>
<keyword evidence="2" id="KW-0472">Membrane</keyword>
<feature type="compositionally biased region" description="Pro residues" evidence="1">
    <location>
        <begin position="48"/>
        <end position="69"/>
    </location>
</feature>
<feature type="region of interest" description="Disordered" evidence="1">
    <location>
        <begin position="41"/>
        <end position="96"/>
    </location>
</feature>
<sequence>MLLNFGNNKYAVHSLLGGSVLFISLLIYVWNFHLLPGPGDLRGHRGPGGPPPPHPPHPPPPPPPPPGGPGRPHGPGGDKARPPKKPVDDKCPKGTLRHGNSTYCVPTEIGGVTWKRPAEAKKIMGLIFYGRRSTVSILDCYLKRNLAKNGGLLDGVIFLQRTKKEKDIKFLEKLLASEPDYEKWDIDMSEGGYASSYDLIQDDVLYVKMDDDIVYIEDSVIPSIVTTRAEHPEYYVVSANVINQPLISWIHWNLGAIKPYMPEINKAYPAPKPGSKLDWRPSALPSWDGPDDFNVIDWNPPDHQKHRWLPMKGRNDHILDRTPIAETEYDAFGKGWKKWQIAAQEHYSLFDNIENDSLDQYRFKTWDFQLRRMGIQFTVMMGKDINQAKPIDADDEQHFAVTMPERTGRHAVADGGGVVAHFSFGAQAGEERIEQTDILERYRVYAEDMICKDPMLWDPIMNKHSD</sequence>
<proteinExistence type="predicted"/>
<accession>A0A6V8R656</accession>
<feature type="compositionally biased region" description="Basic and acidic residues" evidence="1">
    <location>
        <begin position="76"/>
        <end position="92"/>
    </location>
</feature>